<dbReference type="PANTHER" id="PTHR28532">
    <property type="entry name" value="GEO13458P1"/>
    <property type="match status" value="1"/>
</dbReference>
<feature type="compositionally biased region" description="Polar residues" evidence="2">
    <location>
        <begin position="71"/>
        <end position="80"/>
    </location>
</feature>
<gene>
    <name evidence="4" type="ORF">Slin15195_G120800</name>
</gene>
<sequence>MANNDVFEDVLNLEEQYYQEGYELGVADGSKSGRIEGRIFGLEKGFEKFLEMGKLNGKATVWEARLPSPGAKTTSTTKASQEAEKAGALPQLSGNERLRKHIERLAALSDPNDLSTKNDEDEVSAFDDRLKDAKAKATLITRIVGEDDASAQDDDESQPGDARGKALRVRRNVTENAVAGRKTGEMEDFLGLPTRS</sequence>
<organism evidence="4 5">
    <name type="scientific">Septoria linicola</name>
    <dbReference type="NCBI Taxonomy" id="215465"/>
    <lineage>
        <taxon>Eukaryota</taxon>
        <taxon>Fungi</taxon>
        <taxon>Dikarya</taxon>
        <taxon>Ascomycota</taxon>
        <taxon>Pezizomycotina</taxon>
        <taxon>Dothideomycetes</taxon>
        <taxon>Dothideomycetidae</taxon>
        <taxon>Mycosphaerellales</taxon>
        <taxon>Mycosphaerellaceae</taxon>
        <taxon>Septoria</taxon>
    </lineage>
</organism>
<proteinExistence type="inferred from homology"/>
<evidence type="ECO:0000256" key="1">
    <source>
        <dbReference type="ARBA" id="ARBA00038090"/>
    </source>
</evidence>
<evidence type="ECO:0000256" key="2">
    <source>
        <dbReference type="SAM" id="MobiDB-lite"/>
    </source>
</evidence>
<dbReference type="Proteomes" id="UP001056384">
    <property type="component" value="Chromosome 11"/>
</dbReference>
<dbReference type="Pfam" id="PF09811">
    <property type="entry name" value="Yae1_N"/>
    <property type="match status" value="1"/>
</dbReference>
<dbReference type="InterPro" id="IPR052436">
    <property type="entry name" value="LTO1_adapter"/>
</dbReference>
<dbReference type="InterPro" id="IPR019191">
    <property type="entry name" value="Essential_protein_Yae1_N"/>
</dbReference>
<keyword evidence="5" id="KW-1185">Reference proteome</keyword>
<dbReference type="AlphaFoldDB" id="A0A9Q9B816"/>
<evidence type="ECO:0000313" key="4">
    <source>
        <dbReference type="EMBL" id="USW58761.1"/>
    </source>
</evidence>
<reference evidence="4" key="1">
    <citation type="submission" date="2022-06" db="EMBL/GenBank/DDBJ databases">
        <title>Complete genome sequences of two strains of the flax pathogen Septoria linicola.</title>
        <authorList>
            <person name="Lapalu N."/>
            <person name="Simon A."/>
            <person name="Demenou B."/>
            <person name="Paumier D."/>
            <person name="Guillot M.-P."/>
            <person name="Gout L."/>
            <person name="Valade R."/>
        </authorList>
    </citation>
    <scope>NUCLEOTIDE SEQUENCE</scope>
    <source>
        <strain evidence="4">SE15195</strain>
    </source>
</reference>
<comment type="similarity">
    <text evidence="1">Belongs to the LTO1 family.</text>
</comment>
<accession>A0A9Q9B816</accession>
<dbReference type="PANTHER" id="PTHR28532:SF1">
    <property type="entry name" value="ORAL CANCER OVEREXPRESSED 1"/>
    <property type="match status" value="1"/>
</dbReference>
<feature type="domain" description="Essential protein Yae1 N-terminal" evidence="3">
    <location>
        <begin position="21"/>
        <end position="59"/>
    </location>
</feature>
<evidence type="ECO:0000259" key="3">
    <source>
        <dbReference type="Pfam" id="PF09811"/>
    </source>
</evidence>
<dbReference type="OrthoDB" id="48036at2759"/>
<protein>
    <submittedName>
        <fullName evidence="4">Essential protein Yae1</fullName>
    </submittedName>
</protein>
<name>A0A9Q9B816_9PEZI</name>
<dbReference type="EMBL" id="CP099428">
    <property type="protein sequence ID" value="USW58761.1"/>
    <property type="molecule type" value="Genomic_DNA"/>
</dbReference>
<feature type="region of interest" description="Disordered" evidence="2">
    <location>
        <begin position="145"/>
        <end position="196"/>
    </location>
</feature>
<feature type="region of interest" description="Disordered" evidence="2">
    <location>
        <begin position="67"/>
        <end position="88"/>
    </location>
</feature>
<feature type="compositionally biased region" description="Acidic residues" evidence="2">
    <location>
        <begin position="146"/>
        <end position="158"/>
    </location>
</feature>
<evidence type="ECO:0000313" key="5">
    <source>
        <dbReference type="Proteomes" id="UP001056384"/>
    </source>
</evidence>